<proteinExistence type="predicted"/>
<protein>
    <submittedName>
        <fullName evidence="2">Toxin-antitoxin system, toxin component, Bro family</fullName>
    </submittedName>
</protein>
<evidence type="ECO:0000313" key="3">
    <source>
        <dbReference type="Proteomes" id="UP000004099"/>
    </source>
</evidence>
<comment type="caution">
    <text evidence="2">The sequence shown here is derived from an EMBL/GenBank/DDBJ whole genome shotgun (WGS) entry which is preliminary data.</text>
</comment>
<dbReference type="RefSeq" id="WP_003693309.1">
    <property type="nucleotide sequence ID" value="NZ_AFYE01000004.1"/>
</dbReference>
<dbReference type="HOGENOM" id="CLU_046670_2_2_9"/>
<sequence>MNELKVLGKERVGAFEFTGIEGGFGGDKKAMLVKDIAAIHDRPVKAINQAIERQINRFKNGIDILDLKVENFAVTLSDLGFNQGQINASKHIYLLSERGYAKLLKILEDDKAWDIYDELVDNYFNMRQAVKTDNKALVADKRLTIMEENAKTRKANLLYKIAMATESQSSAQSMLALAAKELTGEMTIPVMKRKEYSATEVGEKLGISAQKVGKIANQLGIKAEQPGQNRFGRWANSKSRYSDKEVAQWLYSEDGLSAIRKGMIK</sequence>
<dbReference type="Pfam" id="PF10543">
    <property type="entry name" value="ORF6N"/>
    <property type="match status" value="1"/>
</dbReference>
<gene>
    <name evidence="2" type="ORF">HMPREF0542_11157</name>
</gene>
<evidence type="ECO:0000259" key="1">
    <source>
        <dbReference type="Pfam" id="PF10543"/>
    </source>
</evidence>
<organism evidence="2 3">
    <name type="scientific">Ligilactobacillus ruminis ATCC 25644</name>
    <dbReference type="NCBI Taxonomy" id="525362"/>
    <lineage>
        <taxon>Bacteria</taxon>
        <taxon>Bacillati</taxon>
        <taxon>Bacillota</taxon>
        <taxon>Bacilli</taxon>
        <taxon>Lactobacillales</taxon>
        <taxon>Lactobacillaceae</taxon>
        <taxon>Ligilactobacillus</taxon>
    </lineage>
</organism>
<dbReference type="InterPro" id="IPR018873">
    <property type="entry name" value="KilA-N_DNA-bd_domain"/>
</dbReference>
<dbReference type="EMBL" id="ACGS02000038">
    <property type="protein sequence ID" value="EFZ34632.1"/>
    <property type="molecule type" value="Genomic_DNA"/>
</dbReference>
<dbReference type="AlphaFoldDB" id="E7FQT2"/>
<evidence type="ECO:0000313" key="2">
    <source>
        <dbReference type="EMBL" id="EFZ34632.1"/>
    </source>
</evidence>
<dbReference type="Proteomes" id="UP000004099">
    <property type="component" value="Unassembled WGS sequence"/>
</dbReference>
<feature type="domain" description="KilA-N DNA-binding" evidence="1">
    <location>
        <begin position="28"/>
        <end position="106"/>
    </location>
</feature>
<dbReference type="PATRIC" id="fig|525362.12.peg.2207"/>
<name>E7FQT2_9LACO</name>
<reference evidence="2 3" key="1">
    <citation type="submission" date="2011-01" db="EMBL/GenBank/DDBJ databases">
        <authorList>
            <person name="Muzny D."/>
            <person name="Qin X."/>
            <person name="Buhay C."/>
            <person name="Dugan-Rocha S."/>
            <person name="Ding Y."/>
            <person name="Chen G."/>
            <person name="Hawes A."/>
            <person name="Holder M."/>
            <person name="Jhangiani S."/>
            <person name="Johnson A."/>
            <person name="Khan Z."/>
            <person name="Li Z."/>
            <person name="Liu W."/>
            <person name="Liu X."/>
            <person name="Perez L."/>
            <person name="Shen H."/>
            <person name="Wang Q."/>
            <person name="Watt J."/>
            <person name="Xi L."/>
            <person name="Xin Y."/>
            <person name="Zhou J."/>
            <person name="Deng J."/>
            <person name="Jiang H."/>
            <person name="Liu Y."/>
            <person name="Qu J."/>
            <person name="Song X.-Z."/>
            <person name="Zhang L."/>
            <person name="Villasana D."/>
            <person name="Johnson A."/>
            <person name="Liu J."/>
            <person name="Liyanage D."/>
            <person name="Lorensuhewa L."/>
            <person name="Robinson T."/>
            <person name="Song A."/>
            <person name="Song B.-B."/>
            <person name="Dinh H."/>
            <person name="Thornton R."/>
            <person name="Coyle M."/>
            <person name="Francisco L."/>
            <person name="Jackson L."/>
            <person name="Javaid M."/>
            <person name="Korchina V."/>
            <person name="Kovar C."/>
            <person name="Mata R."/>
            <person name="Mathew T."/>
            <person name="Ngo R."/>
            <person name="Nguyen L."/>
            <person name="Nguyen N."/>
            <person name="Okwuonu G."/>
            <person name="Ongeri F."/>
            <person name="Pham C."/>
            <person name="Simmons D."/>
            <person name="Wilczek-Boney K."/>
            <person name="Hale W."/>
            <person name="Jakkamsetti A."/>
            <person name="Pham P."/>
            <person name="Ruth R."/>
            <person name="San Lucas F."/>
            <person name="Warren J."/>
            <person name="Zhang J."/>
            <person name="Zhao Z."/>
            <person name="Zhou C."/>
            <person name="Zhu D."/>
            <person name="Lee S."/>
            <person name="Bess C."/>
            <person name="Blankenburg K."/>
            <person name="Forbes L."/>
            <person name="Fu Q."/>
            <person name="Gubbala S."/>
            <person name="Hirani K."/>
            <person name="Jayaseelan J.C."/>
            <person name="Lara F."/>
            <person name="Munidasa M."/>
            <person name="Palculict T."/>
            <person name="Patil S."/>
            <person name="Pu L.-L."/>
            <person name="Saada N."/>
            <person name="Tang L."/>
            <person name="Weissenberger G."/>
            <person name="Zhu Y."/>
            <person name="Hemphill L."/>
            <person name="Shang Y."/>
            <person name="Youmans B."/>
            <person name="Ayvaz T."/>
            <person name="Ross M."/>
            <person name="Santibanez J."/>
            <person name="Aqrawi P."/>
            <person name="Gross S."/>
            <person name="Joshi V."/>
            <person name="Fowler G."/>
            <person name="Nazareth L."/>
            <person name="Reid J."/>
            <person name="Worley K."/>
            <person name="Petrosino J."/>
            <person name="Highlander S."/>
            <person name="Gibbs R."/>
        </authorList>
    </citation>
    <scope>NUCLEOTIDE SEQUENCE [LARGE SCALE GENOMIC DNA]</scope>
    <source>
        <strain evidence="2 3">ATCC 25644</strain>
    </source>
</reference>
<accession>E7FQT2</accession>